<organism evidence="2 3">
    <name type="scientific">Micromonospora pisi</name>
    <dbReference type="NCBI Taxonomy" id="589240"/>
    <lineage>
        <taxon>Bacteria</taxon>
        <taxon>Bacillati</taxon>
        <taxon>Actinomycetota</taxon>
        <taxon>Actinomycetes</taxon>
        <taxon>Micromonosporales</taxon>
        <taxon>Micromonosporaceae</taxon>
        <taxon>Micromonospora</taxon>
    </lineage>
</organism>
<keyword evidence="2" id="KW-0808">Transferase</keyword>
<dbReference type="Gene3D" id="3.90.550.10">
    <property type="entry name" value="Spore Coat Polysaccharide Biosynthesis Protein SpsA, Chain A"/>
    <property type="match status" value="1"/>
</dbReference>
<evidence type="ECO:0000313" key="2">
    <source>
        <dbReference type="EMBL" id="RKR87852.1"/>
    </source>
</evidence>
<dbReference type="Pfam" id="PF00535">
    <property type="entry name" value="Glycos_transf_2"/>
    <property type="match status" value="1"/>
</dbReference>
<comment type="caution">
    <text evidence="2">The sequence shown here is derived from an EMBL/GenBank/DDBJ whole genome shotgun (WGS) entry which is preliminary data.</text>
</comment>
<dbReference type="InterPro" id="IPR001173">
    <property type="entry name" value="Glyco_trans_2-like"/>
</dbReference>
<proteinExistence type="predicted"/>
<accession>A0A495JHN0</accession>
<dbReference type="GO" id="GO:0016758">
    <property type="term" value="F:hexosyltransferase activity"/>
    <property type="evidence" value="ECO:0007669"/>
    <property type="project" value="UniProtKB-ARBA"/>
</dbReference>
<name>A0A495JHN0_9ACTN</name>
<dbReference type="CDD" id="cd00761">
    <property type="entry name" value="Glyco_tranf_GTA_type"/>
    <property type="match status" value="1"/>
</dbReference>
<protein>
    <submittedName>
        <fullName evidence="2">Glycosyltransferase involved in cell wall biosynthesis</fullName>
    </submittedName>
</protein>
<feature type="domain" description="Glycosyltransferase 2-like" evidence="1">
    <location>
        <begin position="5"/>
        <end position="131"/>
    </location>
</feature>
<dbReference type="SUPFAM" id="SSF53448">
    <property type="entry name" value="Nucleotide-diphospho-sugar transferases"/>
    <property type="match status" value="1"/>
</dbReference>
<keyword evidence="3" id="KW-1185">Reference proteome</keyword>
<evidence type="ECO:0000313" key="3">
    <source>
        <dbReference type="Proteomes" id="UP000277671"/>
    </source>
</evidence>
<dbReference type="RefSeq" id="WP_170208543.1">
    <property type="nucleotide sequence ID" value="NZ_RBKT01000001.1"/>
</dbReference>
<dbReference type="PANTHER" id="PTHR22916:SF3">
    <property type="entry name" value="UDP-GLCNAC:BETAGAL BETA-1,3-N-ACETYLGLUCOSAMINYLTRANSFERASE-LIKE PROTEIN 1"/>
    <property type="match status" value="1"/>
</dbReference>
<sequence length="376" mass="42432">MALLSMIIPVYRVEEYLARCLDSILRQPFADFEVIAVDDASDDGCADILARYAATDPRLHVVTLDRNRGLGQARNAGLARATGTYVWFVDSDDWLPDGTLGAVADRLADTRPDLLVTGFSRIYWDGRVRIESVSRVVGPPGAPQVFTLADRPALLSVLHIACNKIVRRRFLTELGLCFGDGWYEDVSFSFPLMLAAERISLLDRDCYAYRQRRTGAITHTVSDRHFELFPHWDRVFAFMAARPEIRDGLRGLVFQRMVWHFLQVLGHAQRVPAARRREFFAAMVDRFRRYRPVAGYQVPSGAAGVKHRLIATGAYRLFEALRRANRVGGVLTRRQRTRVRSRARSHPAASVSAAAPTAVWPADEVIIPGEVRDRVR</sequence>
<dbReference type="Proteomes" id="UP000277671">
    <property type="component" value="Unassembled WGS sequence"/>
</dbReference>
<gene>
    <name evidence="2" type="ORF">BDK92_2153</name>
</gene>
<reference evidence="2 3" key="1">
    <citation type="submission" date="2018-10" db="EMBL/GenBank/DDBJ databases">
        <title>Sequencing the genomes of 1000 actinobacteria strains.</title>
        <authorList>
            <person name="Klenk H.-P."/>
        </authorList>
    </citation>
    <scope>NUCLEOTIDE SEQUENCE [LARGE SCALE GENOMIC DNA]</scope>
    <source>
        <strain evidence="2 3">DSM 45175</strain>
    </source>
</reference>
<dbReference type="InterPro" id="IPR029044">
    <property type="entry name" value="Nucleotide-diphossugar_trans"/>
</dbReference>
<dbReference type="PANTHER" id="PTHR22916">
    <property type="entry name" value="GLYCOSYLTRANSFERASE"/>
    <property type="match status" value="1"/>
</dbReference>
<dbReference type="EMBL" id="RBKT01000001">
    <property type="protein sequence ID" value="RKR87852.1"/>
    <property type="molecule type" value="Genomic_DNA"/>
</dbReference>
<dbReference type="AlphaFoldDB" id="A0A495JHN0"/>
<evidence type="ECO:0000259" key="1">
    <source>
        <dbReference type="Pfam" id="PF00535"/>
    </source>
</evidence>